<organism evidence="2 3">
    <name type="scientific">Robiginitalea biformata (strain ATCC BAA-864 / DSM 15991 / KCTC 12146 / HTCC2501)</name>
    <dbReference type="NCBI Taxonomy" id="313596"/>
    <lineage>
        <taxon>Bacteria</taxon>
        <taxon>Pseudomonadati</taxon>
        <taxon>Bacteroidota</taxon>
        <taxon>Flavobacteriia</taxon>
        <taxon>Flavobacteriales</taxon>
        <taxon>Flavobacteriaceae</taxon>
        <taxon>Robiginitalea</taxon>
    </lineage>
</organism>
<name>A4CKX4_ROBBH</name>
<keyword evidence="1" id="KW-0472">Membrane</keyword>
<proteinExistence type="predicted"/>
<dbReference type="eggNOG" id="ENOG5034B46">
    <property type="taxonomic scope" value="Bacteria"/>
</dbReference>
<evidence type="ECO:0000256" key="1">
    <source>
        <dbReference type="SAM" id="Phobius"/>
    </source>
</evidence>
<dbReference type="Proteomes" id="UP000009049">
    <property type="component" value="Chromosome"/>
</dbReference>
<gene>
    <name evidence="2" type="ordered locus">RB2501_14384</name>
</gene>
<reference evidence="2 3" key="1">
    <citation type="journal article" date="2009" name="J. Bacteriol.">
        <title>Complete genome sequence of Robiginitalea biformata HTCC2501.</title>
        <authorList>
            <person name="Oh H.M."/>
            <person name="Giovannoni S.J."/>
            <person name="Lee K."/>
            <person name="Ferriera S."/>
            <person name="Johnson J."/>
            <person name="Cho J.C."/>
        </authorList>
    </citation>
    <scope>NUCLEOTIDE SEQUENCE [LARGE SCALE GENOMIC DNA]</scope>
    <source>
        <strain evidence="3">ATCC BAA-864 / HTCC2501 / KCTC 12146</strain>
    </source>
</reference>
<keyword evidence="1" id="KW-0812">Transmembrane</keyword>
<dbReference type="HOGENOM" id="CLU_2331888_0_0_10"/>
<dbReference type="RefSeq" id="WP_015754839.1">
    <property type="nucleotide sequence ID" value="NC_013222.1"/>
</dbReference>
<sequence length="98" mass="10995">MDAEIKFTERSYRMSKLILILLTFAALAIMINIHPAVSRYLFGFPIVLSGCLGIMGTFYIVKGMHEPLTEKKVIAITVNLAMVVLMVAILFSNTIFRL</sequence>
<keyword evidence="1" id="KW-1133">Transmembrane helix</keyword>
<feature type="transmembrane region" description="Helical" evidence="1">
    <location>
        <begin position="40"/>
        <end position="61"/>
    </location>
</feature>
<feature type="transmembrane region" description="Helical" evidence="1">
    <location>
        <begin position="73"/>
        <end position="96"/>
    </location>
</feature>
<dbReference type="EMBL" id="CP001712">
    <property type="protein sequence ID" value="EAR15523.1"/>
    <property type="molecule type" value="Genomic_DNA"/>
</dbReference>
<evidence type="ECO:0000313" key="2">
    <source>
        <dbReference type="EMBL" id="EAR15523.1"/>
    </source>
</evidence>
<accession>A4CKX4</accession>
<dbReference type="STRING" id="313596.RB2501_14384"/>
<dbReference type="AlphaFoldDB" id="A4CKX4"/>
<protein>
    <submittedName>
        <fullName evidence="2">Uncharacterized protein</fullName>
    </submittedName>
</protein>
<keyword evidence="3" id="KW-1185">Reference proteome</keyword>
<evidence type="ECO:0000313" key="3">
    <source>
        <dbReference type="Proteomes" id="UP000009049"/>
    </source>
</evidence>
<feature type="transmembrane region" description="Helical" evidence="1">
    <location>
        <begin position="17"/>
        <end position="34"/>
    </location>
</feature>
<dbReference type="OrthoDB" id="1450376at2"/>
<dbReference type="KEGG" id="rbi:RB2501_14384"/>